<dbReference type="OrthoDB" id="332676at2"/>
<evidence type="ECO:0000256" key="4">
    <source>
        <dbReference type="PIRSR" id="PIRSR005211-1"/>
    </source>
</evidence>
<keyword evidence="3" id="KW-0378">Hydrolase</keyword>
<keyword evidence="7" id="KW-1185">Reference proteome</keyword>
<dbReference type="PANTHER" id="PTHR10794:SF94">
    <property type="entry name" value="ESTERASE YHET-RELATED"/>
    <property type="match status" value="1"/>
</dbReference>
<dbReference type="GO" id="GO:0034338">
    <property type="term" value="F:short-chain carboxylesterase activity"/>
    <property type="evidence" value="ECO:0007669"/>
    <property type="project" value="TreeGrafter"/>
</dbReference>
<accession>A0A1H6YFZ4</accession>
<dbReference type="Gene3D" id="3.40.50.1820">
    <property type="entry name" value="alpha/beta hydrolase"/>
    <property type="match status" value="1"/>
</dbReference>
<keyword evidence="2" id="KW-0719">Serine esterase</keyword>
<dbReference type="GO" id="GO:0047372">
    <property type="term" value="F:monoacylglycerol lipase activity"/>
    <property type="evidence" value="ECO:0007669"/>
    <property type="project" value="TreeGrafter"/>
</dbReference>
<feature type="domain" description="AB hydrolase-1" evidence="5">
    <location>
        <begin position="61"/>
        <end position="297"/>
    </location>
</feature>
<dbReference type="PROSITE" id="PS01133">
    <property type="entry name" value="UPF0017"/>
    <property type="match status" value="1"/>
</dbReference>
<dbReference type="InterPro" id="IPR012020">
    <property type="entry name" value="ABHD4"/>
</dbReference>
<gene>
    <name evidence="6" type="ORF">SAMN05192553_103701</name>
</gene>
<dbReference type="Pfam" id="PF00561">
    <property type="entry name" value="Abhydrolase_1"/>
    <property type="match status" value="1"/>
</dbReference>
<dbReference type="InterPro" id="IPR000073">
    <property type="entry name" value="AB_hydrolase_1"/>
</dbReference>
<feature type="active site" description="Charge relay system" evidence="4">
    <location>
        <position position="294"/>
    </location>
</feature>
<dbReference type="AlphaFoldDB" id="A0A1H6YFZ4"/>
<proteinExistence type="inferred from homology"/>
<dbReference type="PANTHER" id="PTHR10794">
    <property type="entry name" value="ABHYDROLASE DOMAIN-CONTAINING PROTEIN"/>
    <property type="match status" value="1"/>
</dbReference>
<dbReference type="STRING" id="1416801.SAMN05192553_103701"/>
<dbReference type="RefSeq" id="WP_092174562.1">
    <property type="nucleotide sequence ID" value="NZ_FNZH01000003.1"/>
</dbReference>
<dbReference type="InterPro" id="IPR050960">
    <property type="entry name" value="AB_hydrolase_4_sf"/>
</dbReference>
<dbReference type="SUPFAM" id="SSF53474">
    <property type="entry name" value="alpha/beta-Hydrolases"/>
    <property type="match status" value="1"/>
</dbReference>
<dbReference type="EMBL" id="FNZH01000003">
    <property type="protein sequence ID" value="SEJ40223.1"/>
    <property type="molecule type" value="Genomic_DNA"/>
</dbReference>
<protein>
    <recommendedName>
        <fullName evidence="5">AB hydrolase-1 domain-containing protein</fullName>
    </recommendedName>
</protein>
<dbReference type="Proteomes" id="UP000199403">
    <property type="component" value="Unassembled WGS sequence"/>
</dbReference>
<dbReference type="InterPro" id="IPR029058">
    <property type="entry name" value="AB_hydrolase_fold"/>
</dbReference>
<evidence type="ECO:0000313" key="7">
    <source>
        <dbReference type="Proteomes" id="UP000199403"/>
    </source>
</evidence>
<evidence type="ECO:0000259" key="5">
    <source>
        <dbReference type="Pfam" id="PF00561"/>
    </source>
</evidence>
<feature type="active site" description="Charge relay system" evidence="4">
    <location>
        <position position="265"/>
    </location>
</feature>
<evidence type="ECO:0000256" key="1">
    <source>
        <dbReference type="ARBA" id="ARBA00010884"/>
    </source>
</evidence>
<organism evidence="6 7">
    <name type="scientific">Cyclobacterium xiamenense</name>
    <dbReference type="NCBI Taxonomy" id="1297121"/>
    <lineage>
        <taxon>Bacteria</taxon>
        <taxon>Pseudomonadati</taxon>
        <taxon>Bacteroidota</taxon>
        <taxon>Cytophagia</taxon>
        <taxon>Cytophagales</taxon>
        <taxon>Cyclobacteriaceae</taxon>
        <taxon>Cyclobacterium</taxon>
    </lineage>
</organism>
<feature type="active site" description="Charge relay system" evidence="4">
    <location>
        <position position="138"/>
    </location>
</feature>
<reference evidence="7" key="1">
    <citation type="submission" date="2016-10" db="EMBL/GenBank/DDBJ databases">
        <authorList>
            <person name="Varghese N."/>
            <person name="Submissions S."/>
        </authorList>
    </citation>
    <scope>NUCLEOTIDE SEQUENCE [LARGE SCALE GENOMIC DNA]</scope>
    <source>
        <strain evidence="7">IBRC-M 10761</strain>
    </source>
</reference>
<evidence type="ECO:0000256" key="2">
    <source>
        <dbReference type="ARBA" id="ARBA00022487"/>
    </source>
</evidence>
<dbReference type="InterPro" id="IPR000952">
    <property type="entry name" value="AB_hydrolase_4_CS"/>
</dbReference>
<evidence type="ECO:0000256" key="3">
    <source>
        <dbReference type="ARBA" id="ARBA00022801"/>
    </source>
</evidence>
<dbReference type="PIRSF" id="PIRSF005211">
    <property type="entry name" value="Ab_hydro_YheT"/>
    <property type="match status" value="1"/>
</dbReference>
<evidence type="ECO:0000313" key="6">
    <source>
        <dbReference type="EMBL" id="SEJ40223.1"/>
    </source>
</evidence>
<name>A0A1H6YFZ4_9BACT</name>
<sequence length="320" mass="36691">MPVSKEFPYHPRRFLFNGHLQTLFPALFRKNIPLPFERERINTTDGDFLDLDWLRQGSQELVIISHGLEGNSRRPYMSGMAEVFFSNGYDVLNWNFRGCSGSMNQKLVFYHSGATEDLERVVVHAQHSYRSLFLIGFSLGGNLTLKYLGENRWPGHQKIKKAVAISVPLDLAGSCDRIDQPVNKMYALHFLRSLKQKIRQKQLRFPEITHGINLRQIRTLRAFDEAFTAPLHGFEDAADYYKKCSSLQFLSGICHPTLVLNARNDPFLSATCYPKSEKETADGLRMEFPLKGGHVGFGPRTVNERYWSEIRALEFIQSGN</sequence>
<comment type="similarity">
    <text evidence="1">Belongs to the AB hydrolase superfamily. AB hydrolase 4 family.</text>
</comment>